<name>A0A8J5CS23_CHIOP</name>
<evidence type="ECO:0000313" key="2">
    <source>
        <dbReference type="EMBL" id="KAG0720274.1"/>
    </source>
</evidence>
<accession>A0A8J5CS23</accession>
<protein>
    <submittedName>
        <fullName evidence="2">Uncharacterized protein</fullName>
    </submittedName>
</protein>
<gene>
    <name evidence="2" type="ORF">GWK47_048855</name>
</gene>
<dbReference type="AlphaFoldDB" id="A0A8J5CS23"/>
<sequence length="230" mass="25445">MVGHPVFHVFHIRKLLSAFPLMYAPCRQFSHTGPGGPGMWVDRSGLAEPFLEQPRKNSDAGTSPSRPARAVRRSWRPVKKCHFWMCPRPVPYNPASMARTHLPDVNIVCRGETPNISTSSPTGPSKAIQPQTPPAIRPLLILQQYSLRHHIALVRAGSPWNWPPNEGHGYNLSPFNALPNYPYTVHYDAKKTGCGLLRDSRAPLLSTIKNSVPTTSLTCSQGQGVWQSSA</sequence>
<organism evidence="2 3">
    <name type="scientific">Chionoecetes opilio</name>
    <name type="common">Atlantic snow crab</name>
    <name type="synonym">Cancer opilio</name>
    <dbReference type="NCBI Taxonomy" id="41210"/>
    <lineage>
        <taxon>Eukaryota</taxon>
        <taxon>Metazoa</taxon>
        <taxon>Ecdysozoa</taxon>
        <taxon>Arthropoda</taxon>
        <taxon>Crustacea</taxon>
        <taxon>Multicrustacea</taxon>
        <taxon>Malacostraca</taxon>
        <taxon>Eumalacostraca</taxon>
        <taxon>Eucarida</taxon>
        <taxon>Decapoda</taxon>
        <taxon>Pleocyemata</taxon>
        <taxon>Brachyura</taxon>
        <taxon>Eubrachyura</taxon>
        <taxon>Majoidea</taxon>
        <taxon>Majidae</taxon>
        <taxon>Chionoecetes</taxon>
    </lineage>
</organism>
<evidence type="ECO:0000313" key="3">
    <source>
        <dbReference type="Proteomes" id="UP000770661"/>
    </source>
</evidence>
<feature type="region of interest" description="Disordered" evidence="1">
    <location>
        <begin position="52"/>
        <end position="71"/>
    </location>
</feature>
<proteinExistence type="predicted"/>
<evidence type="ECO:0000256" key="1">
    <source>
        <dbReference type="SAM" id="MobiDB-lite"/>
    </source>
</evidence>
<dbReference type="EMBL" id="JACEEZ010013141">
    <property type="protein sequence ID" value="KAG0720274.1"/>
    <property type="molecule type" value="Genomic_DNA"/>
</dbReference>
<reference evidence="2" key="1">
    <citation type="submission" date="2020-07" db="EMBL/GenBank/DDBJ databases">
        <title>The High-quality genome of the commercially important snow crab, Chionoecetes opilio.</title>
        <authorList>
            <person name="Jeong J.-H."/>
            <person name="Ryu S."/>
        </authorList>
    </citation>
    <scope>NUCLEOTIDE SEQUENCE</scope>
    <source>
        <strain evidence="2">MADBK_172401_WGS</strain>
        <tissue evidence="2">Digestive gland</tissue>
    </source>
</reference>
<dbReference type="Proteomes" id="UP000770661">
    <property type="component" value="Unassembled WGS sequence"/>
</dbReference>
<keyword evidence="3" id="KW-1185">Reference proteome</keyword>
<comment type="caution">
    <text evidence="2">The sequence shown here is derived from an EMBL/GenBank/DDBJ whole genome shotgun (WGS) entry which is preliminary data.</text>
</comment>